<dbReference type="AlphaFoldDB" id="A0A0E9RY48"/>
<evidence type="ECO:0000256" key="1">
    <source>
        <dbReference type="SAM" id="Phobius"/>
    </source>
</evidence>
<sequence length="47" mass="5587">MPFLTWKHLILIQFITCCKFVICIVLFLFGNNFLFSTLHMNILLPNK</sequence>
<keyword evidence="1" id="KW-1133">Transmembrane helix</keyword>
<keyword evidence="1" id="KW-0812">Transmembrane</keyword>
<organism evidence="2">
    <name type="scientific">Anguilla anguilla</name>
    <name type="common">European freshwater eel</name>
    <name type="synonym">Muraena anguilla</name>
    <dbReference type="NCBI Taxonomy" id="7936"/>
    <lineage>
        <taxon>Eukaryota</taxon>
        <taxon>Metazoa</taxon>
        <taxon>Chordata</taxon>
        <taxon>Craniata</taxon>
        <taxon>Vertebrata</taxon>
        <taxon>Euteleostomi</taxon>
        <taxon>Actinopterygii</taxon>
        <taxon>Neopterygii</taxon>
        <taxon>Teleostei</taxon>
        <taxon>Anguilliformes</taxon>
        <taxon>Anguillidae</taxon>
        <taxon>Anguilla</taxon>
    </lineage>
</organism>
<proteinExistence type="predicted"/>
<reference evidence="2" key="2">
    <citation type="journal article" date="2015" name="Fish Shellfish Immunol.">
        <title>Early steps in the European eel (Anguilla anguilla)-Vibrio vulnificus interaction in the gills: Role of the RtxA13 toxin.</title>
        <authorList>
            <person name="Callol A."/>
            <person name="Pajuelo D."/>
            <person name="Ebbesson L."/>
            <person name="Teles M."/>
            <person name="MacKenzie S."/>
            <person name="Amaro C."/>
        </authorList>
    </citation>
    <scope>NUCLEOTIDE SEQUENCE</scope>
</reference>
<keyword evidence="1" id="KW-0472">Membrane</keyword>
<accession>A0A0E9RY48</accession>
<feature type="transmembrane region" description="Helical" evidence="1">
    <location>
        <begin position="6"/>
        <end position="30"/>
    </location>
</feature>
<evidence type="ECO:0000313" key="2">
    <source>
        <dbReference type="EMBL" id="JAH34031.1"/>
    </source>
</evidence>
<reference evidence="2" key="1">
    <citation type="submission" date="2014-11" db="EMBL/GenBank/DDBJ databases">
        <authorList>
            <person name="Amaro Gonzalez C."/>
        </authorList>
    </citation>
    <scope>NUCLEOTIDE SEQUENCE</scope>
</reference>
<name>A0A0E9RY48_ANGAN</name>
<protein>
    <submittedName>
        <fullName evidence="2">Uncharacterized protein</fullName>
    </submittedName>
</protein>
<dbReference type="EMBL" id="GBXM01074546">
    <property type="protein sequence ID" value="JAH34031.1"/>
    <property type="molecule type" value="Transcribed_RNA"/>
</dbReference>